<keyword evidence="2" id="KW-1185">Reference proteome</keyword>
<evidence type="ECO:0000313" key="2">
    <source>
        <dbReference type="Proteomes" id="UP000268014"/>
    </source>
</evidence>
<dbReference type="WBParaSite" id="HPLM_0001027501-mRNA-1">
    <property type="protein sequence ID" value="HPLM_0001027501-mRNA-1"/>
    <property type="gene ID" value="HPLM_0001027501"/>
</dbReference>
<dbReference type="SUPFAM" id="SSF56672">
    <property type="entry name" value="DNA/RNA polymerases"/>
    <property type="match status" value="1"/>
</dbReference>
<accession>A0A0N4WHC1</accession>
<dbReference type="InterPro" id="IPR008042">
    <property type="entry name" value="Retrotrans_Pao"/>
</dbReference>
<dbReference type="Pfam" id="PF05380">
    <property type="entry name" value="Peptidase_A17"/>
    <property type="match status" value="1"/>
</dbReference>
<dbReference type="Proteomes" id="UP000268014">
    <property type="component" value="Unassembled WGS sequence"/>
</dbReference>
<dbReference type="AlphaFoldDB" id="A0A0N4WHC1"/>
<protein>
    <submittedName>
        <fullName evidence="3">UBX domain-containing protein</fullName>
    </submittedName>
</protein>
<organism evidence="3">
    <name type="scientific">Haemonchus placei</name>
    <name type="common">Barber's pole worm</name>
    <dbReference type="NCBI Taxonomy" id="6290"/>
    <lineage>
        <taxon>Eukaryota</taxon>
        <taxon>Metazoa</taxon>
        <taxon>Ecdysozoa</taxon>
        <taxon>Nematoda</taxon>
        <taxon>Chromadorea</taxon>
        <taxon>Rhabditida</taxon>
        <taxon>Rhabditina</taxon>
        <taxon>Rhabditomorpha</taxon>
        <taxon>Strongyloidea</taxon>
        <taxon>Trichostrongylidae</taxon>
        <taxon>Haemonchus</taxon>
    </lineage>
</organism>
<reference evidence="1 2" key="2">
    <citation type="submission" date="2018-11" db="EMBL/GenBank/DDBJ databases">
        <authorList>
            <consortium name="Pathogen Informatics"/>
        </authorList>
    </citation>
    <scope>NUCLEOTIDE SEQUENCE [LARGE SCALE GENOMIC DNA]</scope>
    <source>
        <strain evidence="1 2">MHpl1</strain>
    </source>
</reference>
<evidence type="ECO:0000313" key="1">
    <source>
        <dbReference type="EMBL" id="VDO39662.1"/>
    </source>
</evidence>
<evidence type="ECO:0000313" key="3">
    <source>
        <dbReference type="WBParaSite" id="HPLM_0001027501-mRNA-1"/>
    </source>
</evidence>
<dbReference type="OrthoDB" id="5875692at2759"/>
<dbReference type="OMA" id="EFTHELK"/>
<proteinExistence type="predicted"/>
<dbReference type="InterPro" id="IPR043502">
    <property type="entry name" value="DNA/RNA_pol_sf"/>
</dbReference>
<dbReference type="PANTHER" id="PTHR47331">
    <property type="entry name" value="PHD-TYPE DOMAIN-CONTAINING PROTEIN"/>
    <property type="match status" value="1"/>
</dbReference>
<dbReference type="EMBL" id="UZAF01017252">
    <property type="protein sequence ID" value="VDO39662.1"/>
    <property type="molecule type" value="Genomic_DNA"/>
</dbReference>
<gene>
    <name evidence="1" type="ORF">HPLM_LOCUS10267</name>
</gene>
<sequence length="326" mass="36886">MNLYIHLEESTTQKEWYSKTLKQYEDDDVIERVEDKAPGSVGVYYIPHSGVWKPHKQKALRVVFVASSKRKGQLSLNDNTYKGESLVNNIRDVLIASRTCKIILRIPFGAKPSPSILNRCLLSFLQCKDNDLAKDIDEKLYVDNILLSADTPSEALKKYHESKALPAEIGMNPREYVSNSNEVNSAIPVYGAPSGTIKLLRVTYNTESDEFTLELKFPDNKNLTKSDVLSQLNSIYDPLGVAAPLTIHLKHIMRKIHDRTIEWKEPVSKDLADIWKDTGSKLNSISLSVPRFSFEDNIDSFTIWVFSDASTQALAVCAYFRNEHTA</sequence>
<reference evidence="3" key="1">
    <citation type="submission" date="2017-02" db="UniProtKB">
        <authorList>
            <consortium name="WormBaseParasite"/>
        </authorList>
    </citation>
    <scope>IDENTIFICATION</scope>
</reference>
<name>A0A0N4WHC1_HAEPC</name>
<dbReference type="STRING" id="6290.A0A0N4WHC1"/>